<dbReference type="Proteomes" id="UP001341444">
    <property type="component" value="Unassembled WGS sequence"/>
</dbReference>
<keyword evidence="2" id="KW-1185">Reference proteome</keyword>
<organism evidence="1 2">
    <name type="scientific">Heyndrickxia acidicola</name>
    <dbReference type="NCBI Taxonomy" id="209389"/>
    <lineage>
        <taxon>Bacteria</taxon>
        <taxon>Bacillati</taxon>
        <taxon>Bacillota</taxon>
        <taxon>Bacilli</taxon>
        <taxon>Bacillales</taxon>
        <taxon>Bacillaceae</taxon>
        <taxon>Heyndrickxia</taxon>
    </lineage>
</organism>
<reference evidence="1 2" key="1">
    <citation type="submission" date="2023-03" db="EMBL/GenBank/DDBJ databases">
        <title>Bacillus Genome Sequencing.</title>
        <authorList>
            <person name="Dunlap C."/>
        </authorList>
    </citation>
    <scope>NUCLEOTIDE SEQUENCE [LARGE SCALE GENOMIC DNA]</scope>
    <source>
        <strain evidence="1 2">B-23453</strain>
    </source>
</reference>
<name>A0ABU6MNE1_9BACI</name>
<evidence type="ECO:0000313" key="2">
    <source>
        <dbReference type="Proteomes" id="UP001341444"/>
    </source>
</evidence>
<comment type="caution">
    <text evidence="1">The sequence shown here is derived from an EMBL/GenBank/DDBJ whole genome shotgun (WGS) entry which is preliminary data.</text>
</comment>
<evidence type="ECO:0000313" key="1">
    <source>
        <dbReference type="EMBL" id="MED1206034.1"/>
    </source>
</evidence>
<dbReference type="RefSeq" id="WP_066267795.1">
    <property type="nucleotide sequence ID" value="NZ_JARMAB010000046.1"/>
</dbReference>
<proteinExistence type="predicted"/>
<sequence length="63" mass="7312">MDTVAVQKTTLEKCIVCDEKKLTGIHLFTSFICSDCERDMVNTDTSDPKYKYYIDRLKSVKRS</sequence>
<accession>A0ABU6MNE1</accession>
<dbReference type="Pfam" id="PF10764">
    <property type="entry name" value="Gin"/>
    <property type="match status" value="1"/>
</dbReference>
<gene>
    <name evidence="1" type="ORF">P4T90_23690</name>
</gene>
<dbReference type="EMBL" id="JARMAB010000046">
    <property type="protein sequence ID" value="MED1206034.1"/>
    <property type="molecule type" value="Genomic_DNA"/>
</dbReference>
<protein>
    <submittedName>
        <fullName evidence="1">Sigma factor G inhibitor Gin</fullName>
    </submittedName>
</protein>
<dbReference type="InterPro" id="IPR019700">
    <property type="entry name" value="Sigma-G_inhibitor_Gin"/>
</dbReference>